<keyword evidence="3" id="KW-0964">Secreted</keyword>
<evidence type="ECO:0000256" key="4">
    <source>
        <dbReference type="SAM" id="SignalP"/>
    </source>
</evidence>
<dbReference type="InterPro" id="IPR014756">
    <property type="entry name" value="Ig_E-set"/>
</dbReference>
<evidence type="ECO:0000256" key="1">
    <source>
        <dbReference type="ARBA" id="ARBA00004613"/>
    </source>
</evidence>
<keyword evidence="7" id="KW-1185">Reference proteome</keyword>
<dbReference type="GO" id="GO:0005576">
    <property type="term" value="C:extracellular region"/>
    <property type="evidence" value="ECO:0007669"/>
    <property type="project" value="UniProtKB-SubCell"/>
</dbReference>
<evidence type="ECO:0000313" key="7">
    <source>
        <dbReference type="Proteomes" id="UP001378592"/>
    </source>
</evidence>
<dbReference type="PANTHER" id="PTHR11306">
    <property type="entry name" value="NIEMANN PICK TYPE C2 PROTEIN NPC2-RELATED"/>
    <property type="match status" value="1"/>
</dbReference>
<proteinExistence type="inferred from homology"/>
<feature type="signal peptide" evidence="4">
    <location>
        <begin position="1"/>
        <end position="21"/>
    </location>
</feature>
<feature type="chain" id="PRO_5042936274" description="MD-2-related lipid-recognition domain-containing protein" evidence="4">
    <location>
        <begin position="22"/>
        <end position="164"/>
    </location>
</feature>
<feature type="domain" description="MD-2-related lipid-recognition" evidence="5">
    <location>
        <begin position="26"/>
        <end position="160"/>
    </location>
</feature>
<sequence length="164" mass="18091">MAVSKSLALLGLFCFLGVAYGEVVTFQACPDETREDGSVVAPRCEVHELRITPCAEAAENKPCKVKRGRAASIEFDFTVAATLHNATSRAYWANDMTDLPLVGMDTNSCGYTACPIQANARQAFAQSLPLSKKFPVRTYDVKWRLTNEEEGVKCCFIFKIKLVK</sequence>
<name>A0AAN9W171_9ORTH</name>
<dbReference type="SUPFAM" id="SSF81296">
    <property type="entry name" value="E set domains"/>
    <property type="match status" value="1"/>
</dbReference>
<dbReference type="GO" id="GO:0032934">
    <property type="term" value="F:sterol binding"/>
    <property type="evidence" value="ECO:0007669"/>
    <property type="project" value="InterPro"/>
</dbReference>
<comment type="caution">
    <text evidence="6">The sequence shown here is derived from an EMBL/GenBank/DDBJ whole genome shotgun (WGS) entry which is preliminary data.</text>
</comment>
<evidence type="ECO:0000256" key="2">
    <source>
        <dbReference type="ARBA" id="ARBA00006370"/>
    </source>
</evidence>
<comment type="subcellular location">
    <subcellularLocation>
        <location evidence="1">Secreted</location>
    </subcellularLocation>
</comment>
<comment type="similarity">
    <text evidence="2">Belongs to the NPC2 family.</text>
</comment>
<dbReference type="Pfam" id="PF02221">
    <property type="entry name" value="E1_DerP2_DerF2"/>
    <property type="match status" value="1"/>
</dbReference>
<reference evidence="6 7" key="1">
    <citation type="submission" date="2024-03" db="EMBL/GenBank/DDBJ databases">
        <title>The genome assembly and annotation of the cricket Gryllus longicercus Weissman &amp; Gray.</title>
        <authorList>
            <person name="Szrajer S."/>
            <person name="Gray D."/>
            <person name="Ylla G."/>
        </authorList>
    </citation>
    <scope>NUCLEOTIDE SEQUENCE [LARGE SCALE GENOMIC DNA]</scope>
    <source>
        <strain evidence="6">DAG 2021-001</strain>
        <tissue evidence="6">Whole body minus gut</tissue>
    </source>
</reference>
<dbReference type="GO" id="GO:0015918">
    <property type="term" value="P:sterol transport"/>
    <property type="evidence" value="ECO:0007669"/>
    <property type="project" value="InterPro"/>
</dbReference>
<evidence type="ECO:0000259" key="5">
    <source>
        <dbReference type="SMART" id="SM00737"/>
    </source>
</evidence>
<dbReference type="InterPro" id="IPR039670">
    <property type="entry name" value="NPC2-like"/>
</dbReference>
<keyword evidence="4" id="KW-0732">Signal</keyword>
<dbReference type="SMART" id="SM00737">
    <property type="entry name" value="ML"/>
    <property type="match status" value="1"/>
</dbReference>
<organism evidence="6 7">
    <name type="scientific">Gryllus longicercus</name>
    <dbReference type="NCBI Taxonomy" id="2509291"/>
    <lineage>
        <taxon>Eukaryota</taxon>
        <taxon>Metazoa</taxon>
        <taxon>Ecdysozoa</taxon>
        <taxon>Arthropoda</taxon>
        <taxon>Hexapoda</taxon>
        <taxon>Insecta</taxon>
        <taxon>Pterygota</taxon>
        <taxon>Neoptera</taxon>
        <taxon>Polyneoptera</taxon>
        <taxon>Orthoptera</taxon>
        <taxon>Ensifera</taxon>
        <taxon>Gryllidea</taxon>
        <taxon>Grylloidea</taxon>
        <taxon>Gryllidae</taxon>
        <taxon>Gryllinae</taxon>
        <taxon>Gryllus</taxon>
    </lineage>
</organism>
<dbReference type="InterPro" id="IPR003172">
    <property type="entry name" value="ML_dom"/>
</dbReference>
<protein>
    <recommendedName>
        <fullName evidence="5">MD-2-related lipid-recognition domain-containing protein</fullName>
    </recommendedName>
</protein>
<accession>A0AAN9W171</accession>
<dbReference type="AlphaFoldDB" id="A0AAN9W171"/>
<gene>
    <name evidence="6" type="ORF">R5R35_004592</name>
</gene>
<dbReference type="Proteomes" id="UP001378592">
    <property type="component" value="Unassembled WGS sequence"/>
</dbReference>
<evidence type="ECO:0000256" key="3">
    <source>
        <dbReference type="ARBA" id="ARBA00022525"/>
    </source>
</evidence>
<dbReference type="PANTHER" id="PTHR11306:SF55">
    <property type="entry name" value="GEO08227P1-RELATED"/>
    <property type="match status" value="1"/>
</dbReference>
<dbReference type="EMBL" id="JAZDUA010000005">
    <property type="protein sequence ID" value="KAK7874041.1"/>
    <property type="molecule type" value="Genomic_DNA"/>
</dbReference>
<dbReference type="FunFam" id="2.60.40.770:FF:000001">
    <property type="entry name" value="NPC intracellular cholesterol transporter 2"/>
    <property type="match status" value="1"/>
</dbReference>
<dbReference type="Gene3D" id="2.60.40.770">
    <property type="match status" value="1"/>
</dbReference>
<evidence type="ECO:0000313" key="6">
    <source>
        <dbReference type="EMBL" id="KAK7874041.1"/>
    </source>
</evidence>